<feature type="active site" description="Nucleophile" evidence="1">
    <location>
        <position position="90"/>
    </location>
</feature>
<dbReference type="InterPro" id="IPR012354">
    <property type="entry name" value="Esterase_lipase"/>
</dbReference>
<dbReference type="GO" id="GO:0052689">
    <property type="term" value="F:carboxylic ester hydrolase activity"/>
    <property type="evidence" value="ECO:0007669"/>
    <property type="project" value="InterPro"/>
</dbReference>
<proteinExistence type="predicted"/>
<dbReference type="PANTHER" id="PTHR11614">
    <property type="entry name" value="PHOSPHOLIPASE-RELATED"/>
    <property type="match status" value="1"/>
</dbReference>
<dbReference type="HOGENOM" id="CLU_076594_0_0_4"/>
<dbReference type="EMBL" id="GG658170">
    <property type="protein sequence ID" value="EEO30378.1"/>
    <property type="molecule type" value="Genomic_DNA"/>
</dbReference>
<dbReference type="RefSeq" id="WP_005881485.1">
    <property type="nucleotide sequence ID" value="NZ_CP019430.1"/>
</dbReference>
<dbReference type="InterPro" id="IPR051044">
    <property type="entry name" value="MAG_DAG_Lipase"/>
</dbReference>
<name>C3XB02_OXAFO</name>
<sequence>MIQNAEFILPGNRTGVLLIHGLTGTPNEMRIVGRGLNRAGFTVYAMQLAGHCGDEADLNKTTWQDWYKSVEEAAFKLQEQVDHIFVAGLSMGALLSLKLAAEHPEFVKGVGVYGVTFNYDGWSMPLWAKHFFFLLTWLKRFNLFQKTSFLEQPPYGLKDERIRATVAESMASGDSTQAGLAGNPFPALAEMQKLAAIVRKELPKVHSPCLILHSSHDDIADINTNAKVVESNVSAPTKFVPLDDSYHMITIDRQRRQVIEESIDFFEKIVASYALDSNRQQR</sequence>
<feature type="active site" description="Charge relay system" evidence="1">
    <location>
        <position position="247"/>
    </location>
</feature>
<evidence type="ECO:0000256" key="1">
    <source>
        <dbReference type="PIRSR" id="PIRSR017388-1"/>
    </source>
</evidence>
<dbReference type="Proteomes" id="UP000005089">
    <property type="component" value="Unassembled WGS sequence"/>
</dbReference>
<dbReference type="eggNOG" id="COG1647">
    <property type="taxonomic scope" value="Bacteria"/>
</dbReference>
<dbReference type="GeneID" id="77134604"/>
<organism evidence="3 4">
    <name type="scientific">Oxalobacter formigenes OXCC13</name>
    <dbReference type="NCBI Taxonomy" id="556269"/>
    <lineage>
        <taxon>Bacteria</taxon>
        <taxon>Pseudomonadati</taxon>
        <taxon>Pseudomonadota</taxon>
        <taxon>Betaproteobacteria</taxon>
        <taxon>Burkholderiales</taxon>
        <taxon>Oxalobacteraceae</taxon>
        <taxon>Oxalobacter</taxon>
    </lineage>
</organism>
<feature type="active site" description="Charge relay system" evidence="1">
    <location>
        <position position="217"/>
    </location>
</feature>
<dbReference type="Pfam" id="PF12146">
    <property type="entry name" value="Hydrolase_4"/>
    <property type="match status" value="1"/>
</dbReference>
<evidence type="ECO:0000259" key="2">
    <source>
        <dbReference type="Pfam" id="PF12146"/>
    </source>
</evidence>
<reference evidence="3 4" key="1">
    <citation type="submission" date="2009-02" db="EMBL/GenBank/DDBJ databases">
        <title>The Genome Sequence of Oxalobacter formigenes OXCC13.</title>
        <authorList>
            <consortium name="The Broad Institute Genome Sequencing Platform"/>
            <person name="Ward D."/>
            <person name="Young S.K."/>
            <person name="Kodira C.D."/>
            <person name="Zeng Q."/>
            <person name="Koehrsen M."/>
            <person name="Alvarado L."/>
            <person name="Berlin A."/>
            <person name="Borenstein D."/>
            <person name="Chen Z."/>
            <person name="Engels R."/>
            <person name="Freedman E."/>
            <person name="Gellesch M."/>
            <person name="Goldberg J."/>
            <person name="Griggs A."/>
            <person name="Gujja S."/>
            <person name="Heiman D."/>
            <person name="Hepburn T."/>
            <person name="Howarth C."/>
            <person name="Jen D."/>
            <person name="Larson L."/>
            <person name="Lewis B."/>
            <person name="Mehta T."/>
            <person name="Park D."/>
            <person name="Pearson M."/>
            <person name="Roberts A."/>
            <person name="Saif S."/>
            <person name="Shea T."/>
            <person name="Shenoy N."/>
            <person name="Sisk P."/>
            <person name="Stolte C."/>
            <person name="Sykes S."/>
            <person name="Walk T."/>
            <person name="White J."/>
            <person name="Yandava C."/>
            <person name="Allison M.J."/>
            <person name="Lander E."/>
            <person name="Nusbaum C."/>
            <person name="Galagan J."/>
            <person name="Birren B."/>
        </authorList>
    </citation>
    <scope>NUCLEOTIDE SEQUENCE [LARGE SCALE GENOMIC DNA]</scope>
    <source>
        <strain evidence="3 4">OXCC13</strain>
    </source>
</reference>
<accession>C3XB02</accession>
<gene>
    <name evidence="3" type="ORF">OFBG_01406</name>
</gene>
<evidence type="ECO:0000313" key="4">
    <source>
        <dbReference type="Proteomes" id="UP000005089"/>
    </source>
</evidence>
<dbReference type="Gene3D" id="3.40.50.1820">
    <property type="entry name" value="alpha/beta hydrolase"/>
    <property type="match status" value="1"/>
</dbReference>
<protein>
    <recommendedName>
        <fullName evidence="2">Serine aminopeptidase S33 domain-containing protein</fullName>
    </recommendedName>
</protein>
<evidence type="ECO:0000313" key="3">
    <source>
        <dbReference type="EMBL" id="EEO30378.1"/>
    </source>
</evidence>
<keyword evidence="4" id="KW-1185">Reference proteome</keyword>
<feature type="domain" description="Serine aminopeptidase S33" evidence="2">
    <location>
        <begin position="14"/>
        <end position="253"/>
    </location>
</feature>
<dbReference type="STRING" id="847.BRW83_0700"/>
<dbReference type="AlphaFoldDB" id="C3XB02"/>
<dbReference type="PIRSF" id="PIRSF017388">
    <property type="entry name" value="Esterase_lipase"/>
    <property type="match status" value="1"/>
</dbReference>
<dbReference type="InterPro" id="IPR029058">
    <property type="entry name" value="AB_hydrolase_fold"/>
</dbReference>
<dbReference type="ESTHER" id="oxafo-c3xb02">
    <property type="family name" value="CarbLipBact_2"/>
</dbReference>
<dbReference type="InterPro" id="IPR022742">
    <property type="entry name" value="Hydrolase_4"/>
</dbReference>
<dbReference type="SUPFAM" id="SSF53474">
    <property type="entry name" value="alpha/beta-Hydrolases"/>
    <property type="match status" value="1"/>
</dbReference>
<dbReference type="OrthoDB" id="8612291at2"/>